<evidence type="ECO:0000313" key="3">
    <source>
        <dbReference type="EMBL" id="MCC9627221.1"/>
    </source>
</evidence>
<proteinExistence type="predicted"/>
<dbReference type="Gene3D" id="1.50.10.10">
    <property type="match status" value="1"/>
</dbReference>
<dbReference type="RefSeq" id="WP_230215190.1">
    <property type="nucleotide sequence ID" value="NZ_JAJKFT010000002.1"/>
</dbReference>
<dbReference type="SUPFAM" id="SSF74650">
    <property type="entry name" value="Galactose mutarotase-like"/>
    <property type="match status" value="1"/>
</dbReference>
<feature type="domain" description="GH15-like" evidence="1">
    <location>
        <begin position="366"/>
        <end position="674"/>
    </location>
</feature>
<dbReference type="PANTHER" id="PTHR31616">
    <property type="entry name" value="TREHALASE"/>
    <property type="match status" value="1"/>
</dbReference>
<organism evidence="3 4">
    <name type="scientific">Blastopirellula sediminis</name>
    <dbReference type="NCBI Taxonomy" id="2894196"/>
    <lineage>
        <taxon>Bacteria</taxon>
        <taxon>Pseudomonadati</taxon>
        <taxon>Planctomycetota</taxon>
        <taxon>Planctomycetia</taxon>
        <taxon>Pirellulales</taxon>
        <taxon>Pirellulaceae</taxon>
        <taxon>Blastopirellula</taxon>
    </lineage>
</organism>
<reference evidence="3" key="1">
    <citation type="submission" date="2021-11" db="EMBL/GenBank/DDBJ databases">
        <title>Genome sequence.</title>
        <authorList>
            <person name="Sun Q."/>
        </authorList>
    </citation>
    <scope>NUCLEOTIDE SEQUENCE</scope>
    <source>
        <strain evidence="3">JC732</strain>
    </source>
</reference>
<accession>A0A9X1SF57</accession>
<dbReference type="InterPro" id="IPR011013">
    <property type="entry name" value="Gal_mutarotase_sf_dom"/>
</dbReference>
<keyword evidence="4" id="KW-1185">Reference proteome</keyword>
<evidence type="ECO:0000259" key="1">
    <source>
        <dbReference type="Pfam" id="PF00723"/>
    </source>
</evidence>
<dbReference type="Pfam" id="PF00723">
    <property type="entry name" value="Glyco_hydro_15"/>
    <property type="match status" value="1"/>
</dbReference>
<dbReference type="InterPro" id="IPR012341">
    <property type="entry name" value="6hp_glycosidase-like_sf"/>
</dbReference>
<protein>
    <submittedName>
        <fullName evidence="3">Glycoside hydrolase family 15 protein</fullName>
    </submittedName>
</protein>
<feature type="domain" description="Glucodextranase N-terminal" evidence="2">
    <location>
        <begin position="6"/>
        <end position="268"/>
    </location>
</feature>
<comment type="caution">
    <text evidence="3">The sequence shown here is derived from an EMBL/GenBank/DDBJ whole genome shotgun (WGS) entry which is preliminary data.</text>
</comment>
<dbReference type="SUPFAM" id="SSF48208">
    <property type="entry name" value="Six-hairpin glycosidases"/>
    <property type="match status" value="1"/>
</dbReference>
<dbReference type="InterPro" id="IPR011613">
    <property type="entry name" value="GH15-like"/>
</dbReference>
<dbReference type="InterPro" id="IPR015220">
    <property type="entry name" value="Glucodextranase_N"/>
</dbReference>
<dbReference type="AlphaFoldDB" id="A0A9X1SF57"/>
<dbReference type="EMBL" id="JAJKFT010000002">
    <property type="protein sequence ID" value="MCC9627221.1"/>
    <property type="molecule type" value="Genomic_DNA"/>
</dbReference>
<dbReference type="InterPro" id="IPR014718">
    <property type="entry name" value="GH-type_carb-bd"/>
</dbReference>
<keyword evidence="3" id="KW-0378">Hydrolase</keyword>
<evidence type="ECO:0000259" key="2">
    <source>
        <dbReference type="Pfam" id="PF09137"/>
    </source>
</evidence>
<dbReference type="Pfam" id="PF09137">
    <property type="entry name" value="Glucodextran_N"/>
    <property type="match status" value="1"/>
</dbReference>
<gene>
    <name evidence="3" type="ORF">LOC68_02260</name>
</gene>
<sequence>MNDRIAPGAPGIEPRWTSSAKDGLGTAYHSGSHVWFTLSHGIVNEIYYPHVDSPNTRDLQLLVTDGESFFHEEKRDLTHKIERPEPHALLYRLTNTCPNERYRIVKEVISEPHTNVVLMNVKIEILDPALENKLKIFVLLAPHLADTGEHNTAKLLDLAGKRLLHAKHDIVDLVLGCDTDFVRRSVGYVGVSDGWRDLRDNFQMDWEYELAEDGNVAMMGEVDLSRGLEFNIGVAMGHNYKGAATQLLQAFLFPFELQRKRYIEQWKRTIYENPMQLEDHATASLVRLSQCVLMAHEDKMFAGATVASMSIPWGETKDDSDSGGYHLVWARDMVQTTTALLACGEKESPLRALTWLSCVQRDDGGMPQNSRIDGTAYWNGVQLDEIAAPVILAWRLQQVGGLAKFDPSIMVRRAVRFLILHGPVTAQERWEENEGYSPSTLAALIAAIICAADFADLHNDPELAEFLRDYGDWAAASLEKWTVTDCGELVPGKPRHYVRITPASPHPGCISPDPNREYVQIANGGGEHLARNIVDGGFLQLVRLGVRAADDPIIVDTVAVIDEVLKYDLPQGPCWRRYNHDGYGQHPDGSAFNGTGEGRCWPLLTGERGFYEMAAGRDPSPYIKAIEGFANDGGMLTEQVWDADDIPEKELFFGGPTGAAMPLCWAHAEYITLVRSRSDGVVFDRIESVYQRYAVEKTKNRVEIWTFAHQPAEMPAGKPLRIICDAPFVAHWSDDEWKTRDDVEARENALGLYVVDLPIGDQPPGATVIFTFHWIAEDRWEEQDYSVKIV</sequence>
<dbReference type="Gene3D" id="2.70.98.10">
    <property type="match status" value="1"/>
</dbReference>
<dbReference type="GO" id="GO:0030246">
    <property type="term" value="F:carbohydrate binding"/>
    <property type="evidence" value="ECO:0007669"/>
    <property type="project" value="InterPro"/>
</dbReference>
<dbReference type="InterPro" id="IPR008928">
    <property type="entry name" value="6-hairpin_glycosidase_sf"/>
</dbReference>
<dbReference type="GO" id="GO:0016757">
    <property type="term" value="F:glycosyltransferase activity"/>
    <property type="evidence" value="ECO:0007669"/>
    <property type="project" value="UniProtKB-ARBA"/>
</dbReference>
<dbReference type="GO" id="GO:0004553">
    <property type="term" value="F:hydrolase activity, hydrolyzing O-glycosyl compounds"/>
    <property type="evidence" value="ECO:0007669"/>
    <property type="project" value="TreeGrafter"/>
</dbReference>
<evidence type="ECO:0000313" key="4">
    <source>
        <dbReference type="Proteomes" id="UP001139103"/>
    </source>
</evidence>
<dbReference type="PANTHER" id="PTHR31616:SF0">
    <property type="entry name" value="GLUCAN 1,4-ALPHA-GLUCOSIDASE"/>
    <property type="match status" value="1"/>
</dbReference>
<dbReference type="GO" id="GO:0005975">
    <property type="term" value="P:carbohydrate metabolic process"/>
    <property type="evidence" value="ECO:0007669"/>
    <property type="project" value="InterPro"/>
</dbReference>
<dbReference type="Proteomes" id="UP001139103">
    <property type="component" value="Unassembled WGS sequence"/>
</dbReference>
<dbReference type="CDD" id="cd07430">
    <property type="entry name" value="GH15_N"/>
    <property type="match status" value="1"/>
</dbReference>
<name>A0A9X1SF57_9BACT</name>